<keyword evidence="7 11" id="KW-0406">Ion transport</keyword>
<evidence type="ECO:0000256" key="10">
    <source>
        <dbReference type="ARBA" id="ARBA00023303"/>
    </source>
</evidence>
<organism evidence="13 14">
    <name type="scientific">Brachionus calyciflorus</name>
    <dbReference type="NCBI Taxonomy" id="104777"/>
    <lineage>
        <taxon>Eukaryota</taxon>
        <taxon>Metazoa</taxon>
        <taxon>Spiralia</taxon>
        <taxon>Gnathifera</taxon>
        <taxon>Rotifera</taxon>
        <taxon>Eurotatoria</taxon>
        <taxon>Monogononta</taxon>
        <taxon>Pseudotrocha</taxon>
        <taxon>Ploima</taxon>
        <taxon>Brachionidae</taxon>
        <taxon>Brachionus</taxon>
    </lineage>
</organism>
<dbReference type="GO" id="GO:0015280">
    <property type="term" value="F:ligand-gated sodium channel activity"/>
    <property type="evidence" value="ECO:0007669"/>
    <property type="project" value="TreeGrafter"/>
</dbReference>
<keyword evidence="9 11" id="KW-0739">Sodium transport</keyword>
<evidence type="ECO:0000256" key="2">
    <source>
        <dbReference type="ARBA" id="ARBA00022448"/>
    </source>
</evidence>
<dbReference type="GO" id="GO:0005886">
    <property type="term" value="C:plasma membrane"/>
    <property type="evidence" value="ECO:0007669"/>
    <property type="project" value="TreeGrafter"/>
</dbReference>
<protein>
    <submittedName>
        <fullName evidence="13">Uncharacterized protein</fullName>
    </submittedName>
</protein>
<proteinExistence type="inferred from homology"/>
<keyword evidence="10 11" id="KW-0407">Ion channel</keyword>
<feature type="transmembrane region" description="Helical" evidence="12">
    <location>
        <begin position="74"/>
        <end position="94"/>
    </location>
</feature>
<comment type="caution">
    <text evidence="13">The sequence shown here is derived from an EMBL/GenBank/DDBJ whole genome shotgun (WGS) entry which is preliminary data.</text>
</comment>
<evidence type="ECO:0000256" key="8">
    <source>
        <dbReference type="ARBA" id="ARBA00023136"/>
    </source>
</evidence>
<gene>
    <name evidence="13" type="ORF">OXX778_LOCUS5795</name>
</gene>
<keyword evidence="2 11" id="KW-0813">Transport</keyword>
<evidence type="ECO:0000256" key="6">
    <source>
        <dbReference type="ARBA" id="ARBA00023053"/>
    </source>
</evidence>
<dbReference type="Proteomes" id="UP000663879">
    <property type="component" value="Unassembled WGS sequence"/>
</dbReference>
<evidence type="ECO:0000256" key="3">
    <source>
        <dbReference type="ARBA" id="ARBA00022461"/>
    </source>
</evidence>
<evidence type="ECO:0000256" key="11">
    <source>
        <dbReference type="RuleBase" id="RU000679"/>
    </source>
</evidence>
<evidence type="ECO:0000313" key="14">
    <source>
        <dbReference type="Proteomes" id="UP000663879"/>
    </source>
</evidence>
<sequence length="99" mass="11623">MLISCKYQSINWTHENFTSFYDYNFGNCYTFNSDLNQPKESVRSGPIKDLRLKLYAGNIETEQQFTYSSGFRVIIHNHLLIVYQSLSVIVSIMITRQKN</sequence>
<keyword evidence="4 11" id="KW-0812">Transmembrane</keyword>
<evidence type="ECO:0000313" key="13">
    <source>
        <dbReference type="EMBL" id="CAF0787496.1"/>
    </source>
</evidence>
<evidence type="ECO:0000256" key="1">
    <source>
        <dbReference type="ARBA" id="ARBA00004141"/>
    </source>
</evidence>
<keyword evidence="8 12" id="KW-0472">Membrane</keyword>
<dbReference type="PANTHER" id="PTHR11690:SF248">
    <property type="entry name" value="PICKPOCKET 17, ISOFORM A"/>
    <property type="match status" value="1"/>
</dbReference>
<comment type="similarity">
    <text evidence="11">Belongs to the amiloride-sensitive sodium channel (TC 1.A.6) family.</text>
</comment>
<evidence type="ECO:0000256" key="12">
    <source>
        <dbReference type="SAM" id="Phobius"/>
    </source>
</evidence>
<name>A0A813RPW3_9BILA</name>
<evidence type="ECO:0000256" key="7">
    <source>
        <dbReference type="ARBA" id="ARBA00023065"/>
    </source>
</evidence>
<keyword evidence="5 12" id="KW-1133">Transmembrane helix</keyword>
<reference evidence="13" key="1">
    <citation type="submission" date="2021-02" db="EMBL/GenBank/DDBJ databases">
        <authorList>
            <person name="Nowell W R."/>
        </authorList>
    </citation>
    <scope>NUCLEOTIDE SEQUENCE</scope>
    <source>
        <strain evidence="13">Ploen Becks lab</strain>
    </source>
</reference>
<keyword evidence="6" id="KW-0915">Sodium</keyword>
<dbReference type="Gene3D" id="2.60.470.10">
    <property type="entry name" value="Acid-sensing ion channels like domains"/>
    <property type="match status" value="1"/>
</dbReference>
<dbReference type="EMBL" id="CAJNOC010000649">
    <property type="protein sequence ID" value="CAF0787496.1"/>
    <property type="molecule type" value="Genomic_DNA"/>
</dbReference>
<accession>A0A813RPW3</accession>
<evidence type="ECO:0000256" key="5">
    <source>
        <dbReference type="ARBA" id="ARBA00022989"/>
    </source>
</evidence>
<dbReference type="PANTHER" id="PTHR11690">
    <property type="entry name" value="AMILORIDE-SENSITIVE SODIUM CHANNEL-RELATED"/>
    <property type="match status" value="1"/>
</dbReference>
<comment type="subcellular location">
    <subcellularLocation>
        <location evidence="1">Membrane</location>
        <topology evidence="1">Multi-pass membrane protein</topology>
    </subcellularLocation>
</comment>
<dbReference type="AlphaFoldDB" id="A0A813RPW3"/>
<evidence type="ECO:0000256" key="4">
    <source>
        <dbReference type="ARBA" id="ARBA00022692"/>
    </source>
</evidence>
<evidence type="ECO:0000256" key="9">
    <source>
        <dbReference type="ARBA" id="ARBA00023201"/>
    </source>
</evidence>
<dbReference type="InterPro" id="IPR001873">
    <property type="entry name" value="ENaC"/>
</dbReference>
<keyword evidence="3 11" id="KW-0894">Sodium channel</keyword>
<dbReference type="Pfam" id="PF00858">
    <property type="entry name" value="ASC"/>
    <property type="match status" value="1"/>
</dbReference>
<keyword evidence="14" id="KW-1185">Reference proteome</keyword>
<dbReference type="OrthoDB" id="6021021at2759"/>